<feature type="compositionally biased region" description="Polar residues" evidence="1">
    <location>
        <begin position="463"/>
        <end position="476"/>
    </location>
</feature>
<feature type="region of interest" description="Disordered" evidence="1">
    <location>
        <begin position="437"/>
        <end position="476"/>
    </location>
</feature>
<feature type="transmembrane region" description="Helical" evidence="2">
    <location>
        <begin position="28"/>
        <end position="48"/>
    </location>
</feature>
<reference evidence="4" key="4">
    <citation type="submission" date="2019-04" db="EMBL/GenBank/DDBJ databases">
        <title>Moraxella osloensis CCUG 73412, isolated from corneal scrapings as causative agent of keratitis.</title>
        <authorList>
            <person name="Connolly G."/>
            <person name="Jaen-Luchoro D."/>
            <person name="Pinyeiro-Iglesias B."/>
            <person name="Curry A."/>
            <person name="Knowles S."/>
            <person name="Moore E.R.B."/>
        </authorList>
    </citation>
    <scope>NUCLEOTIDE SEQUENCE</scope>
    <source>
        <strain evidence="4">CCUG 73412</strain>
    </source>
</reference>
<name>A0A2D2LXG3_FAUOS</name>
<dbReference type="Proteomes" id="UP000229340">
    <property type="component" value="Plasmid pNP7-1"/>
</dbReference>
<reference evidence="3" key="2">
    <citation type="journal article" date="2018" name="Genome Announc.">
        <title>Complete Genome Sequences of Three Moraxella osloensis Strains Isolated from Human Skin.</title>
        <authorList>
            <person name="Lim J.Y."/>
            <person name="Hwang I."/>
            <person name="Ganzorig M."/>
            <person name="Huang S.L."/>
            <person name="Cho G.S."/>
            <person name="Franz C.M.A.P."/>
            <person name="Lee K."/>
        </authorList>
    </citation>
    <scope>NUCLEOTIDE SEQUENCE</scope>
    <source>
        <strain evidence="3">NP7</strain>
        <plasmid evidence="3">pNP7-1</plasmid>
    </source>
</reference>
<evidence type="ECO:0000313" key="5">
    <source>
        <dbReference type="Proteomes" id="UP000229340"/>
    </source>
</evidence>
<feature type="region of interest" description="Disordered" evidence="1">
    <location>
        <begin position="68"/>
        <end position="96"/>
    </location>
</feature>
<dbReference type="AlphaFoldDB" id="A0A2D2LXG3"/>
<protein>
    <submittedName>
        <fullName evidence="3">Uncharacterized protein</fullName>
    </submittedName>
</protein>
<reference evidence="3" key="3">
    <citation type="journal article" date="2018" name="Misainmurhag Hoiji">
        <title>Complete genome sequence of multidrug-resistant Moraxella osloensis NP7 with multiple plasmids isolated from human skin.</title>
        <authorList>
            <person name="Ganzorig M."/>
            <person name="Lim J.Y."/>
            <person name="Hwang I."/>
            <person name="Lee K."/>
        </authorList>
    </citation>
    <scope>NUCLEOTIDE SEQUENCE</scope>
    <source>
        <strain evidence="3">NP7</strain>
        <plasmid evidence="3">pNP7-1</plasmid>
    </source>
</reference>
<evidence type="ECO:0000256" key="1">
    <source>
        <dbReference type="SAM" id="MobiDB-lite"/>
    </source>
</evidence>
<geneLocation type="plasmid" evidence="5">
    <name>pnp7-1</name>
</geneLocation>
<feature type="compositionally biased region" description="Low complexity" evidence="1">
    <location>
        <begin position="445"/>
        <end position="462"/>
    </location>
</feature>
<dbReference type="EMBL" id="SSCJ01000007">
    <property type="protein sequence ID" value="MDI4510222.1"/>
    <property type="molecule type" value="Genomic_DNA"/>
</dbReference>
<reference evidence="5" key="1">
    <citation type="submission" date="2017-10" db="EMBL/GenBank/DDBJ databases">
        <title>Complete genome sequence of Moraxella osloensis NP7 isolated from human skin.</title>
        <authorList>
            <person name="Lee K."/>
            <person name="Lim J.Y."/>
            <person name="Hwang I."/>
        </authorList>
    </citation>
    <scope>NUCLEOTIDE SEQUENCE [LARGE SCALE GENOMIC DNA]</scope>
    <source>
        <strain evidence="5">NP7</strain>
        <plasmid evidence="5">pnp7-1</plasmid>
    </source>
</reference>
<feature type="region of interest" description="Disordered" evidence="1">
    <location>
        <begin position="394"/>
        <end position="424"/>
    </location>
</feature>
<keyword evidence="2" id="KW-0812">Transmembrane</keyword>
<accession>A0A2D2LXG3</accession>
<proteinExistence type="predicted"/>
<evidence type="ECO:0000313" key="3">
    <source>
        <dbReference type="EMBL" id="ATR79721.1"/>
    </source>
</evidence>
<keyword evidence="2" id="KW-0472">Membrane</keyword>
<keyword evidence="3" id="KW-0614">Plasmid</keyword>
<dbReference type="EMBL" id="CP024444">
    <property type="protein sequence ID" value="ATR79721.1"/>
    <property type="molecule type" value="Genomic_DNA"/>
</dbReference>
<evidence type="ECO:0000313" key="4">
    <source>
        <dbReference type="EMBL" id="MDI4510222.1"/>
    </source>
</evidence>
<evidence type="ECO:0000256" key="2">
    <source>
        <dbReference type="SAM" id="Phobius"/>
    </source>
</evidence>
<dbReference type="RefSeq" id="WP_100271075.1">
    <property type="nucleotide sequence ID" value="NZ_CP024444.1"/>
</dbReference>
<geneLocation type="plasmid" evidence="3">
    <name>pNP7-1</name>
</geneLocation>
<organism evidence="3 5">
    <name type="scientific">Faucicola osloensis</name>
    <name type="common">Moraxella osloensis</name>
    <dbReference type="NCBI Taxonomy" id="34062"/>
    <lineage>
        <taxon>Bacteria</taxon>
        <taxon>Pseudomonadati</taxon>
        <taxon>Pseudomonadota</taxon>
        <taxon>Gammaproteobacteria</taxon>
        <taxon>Moraxellales</taxon>
        <taxon>Moraxellaceae</taxon>
        <taxon>Faucicola</taxon>
    </lineage>
</organism>
<sequence>MSNHALKRRPLTTAVKQNRQVWRQPSTYAALVVGGAISASIPVFAASASGSGTTLSPNNTATTTFQQTMTSPAATNTSTPATSTITTSGSTSPASSVTSDVKAAALECGDTKNPQGLAAAQQAVLNQAVQDAVVTPKTDEIFNPQQSGNAATQGCFTASSQIINLATLIPTVPSISWGNIATMVQNVVNQQIQKVQEQMINRGCQIADQAILNAVKPLNAYITQIQNVNGMLNNSEALIGSYLSQQASDQIGKIDLSFNGVLDNLQSSVDSNVSNATSTYGNITGVEKITQAVSQYSTNGLMTNAQDANVSAQNLQLQQAQAYLNQVIANKPPQVGTTFGDSGLTYCKYLVPNQCTPITPSEYSEIQQQANDYRTRLQTANQWVQRAQTGVTTATTVPSTGTSTGTMTANPAITSQSTTNNTTTGQTAQDVLKQMQAQNSTNSTANQPAQNANDNSSNSQSNIGSTIANSISSLFK</sequence>
<keyword evidence="2" id="KW-1133">Transmembrane helix</keyword>
<gene>
    <name evidence="4" type="ORF">E6P75_08385</name>
    <name evidence="3" type="ORF">NP7_10175</name>
</gene>